<keyword evidence="7" id="KW-1185">Reference proteome</keyword>
<accession>A0A4V2VPL0</accession>
<evidence type="ECO:0000259" key="5">
    <source>
        <dbReference type="SMART" id="SM00822"/>
    </source>
</evidence>
<dbReference type="PRINTS" id="PR00080">
    <property type="entry name" value="SDRFAMILY"/>
</dbReference>
<keyword evidence="2" id="KW-0521">NADP</keyword>
<dbReference type="PRINTS" id="PR00081">
    <property type="entry name" value="GDHRDH"/>
</dbReference>
<proteinExistence type="inferred from homology"/>
<dbReference type="Pfam" id="PF00106">
    <property type="entry name" value="adh_short"/>
    <property type="match status" value="1"/>
</dbReference>
<dbReference type="Proteomes" id="UP000295110">
    <property type="component" value="Unassembled WGS sequence"/>
</dbReference>
<dbReference type="NCBIfam" id="NF006070">
    <property type="entry name" value="PRK08213.1"/>
    <property type="match status" value="1"/>
</dbReference>
<dbReference type="SMART" id="SM00822">
    <property type="entry name" value="PKS_KR"/>
    <property type="match status" value="1"/>
</dbReference>
<evidence type="ECO:0000256" key="4">
    <source>
        <dbReference type="RuleBase" id="RU000363"/>
    </source>
</evidence>
<organism evidence="6 7">
    <name type="scientific">Roseateles saccharophilus</name>
    <name type="common">Pseudomonas saccharophila</name>
    <dbReference type="NCBI Taxonomy" id="304"/>
    <lineage>
        <taxon>Bacteria</taxon>
        <taxon>Pseudomonadati</taxon>
        <taxon>Pseudomonadota</taxon>
        <taxon>Betaproteobacteria</taxon>
        <taxon>Burkholderiales</taxon>
        <taxon>Sphaerotilaceae</taxon>
        <taxon>Roseateles</taxon>
    </lineage>
</organism>
<dbReference type="InterPro" id="IPR057326">
    <property type="entry name" value="KR_dom"/>
</dbReference>
<sequence>MSTKVQDLFDLTGQVALVTGGSRGLGLQIAEALGEAGAKIMLTSRKAADLEEAAAHLQARGIDARWIAADAAKDEDVQRVVTETMERLGQIDILVNNAGASWGAPAEEHPIEAWDKVMNLNIRSLFVFAQAVAKASMIPRKSGRIINVASIAGLSGNSGAMKTIAYNTSKGAAVNFTRALAGEWGAYGITVNALAPGFFPSKMTQGLLASVGADKMAAHAPLNRLGDDDDLKGAALLFASKAGKHITGQILAIDGGVSAVHGN</sequence>
<gene>
    <name evidence="6" type="ORF">EV671_102730</name>
</gene>
<dbReference type="PANTHER" id="PTHR43618:SF12">
    <property type="entry name" value="OXIDOREDUCTASE, SHORT-CHAIN DEHYDROGENASE_REDUCTASE FAMILY (AFU_ORTHOLOGUE AFUA_1G14540)"/>
    <property type="match status" value="1"/>
</dbReference>
<evidence type="ECO:0000313" key="7">
    <source>
        <dbReference type="Proteomes" id="UP000295110"/>
    </source>
</evidence>
<dbReference type="FunFam" id="3.40.50.720:FF:000084">
    <property type="entry name" value="Short-chain dehydrogenase reductase"/>
    <property type="match status" value="1"/>
</dbReference>
<dbReference type="InterPro" id="IPR036291">
    <property type="entry name" value="NAD(P)-bd_dom_sf"/>
</dbReference>
<protein>
    <submittedName>
        <fullName evidence="6">Gluconate 5-dehydrogenase</fullName>
    </submittedName>
</protein>
<dbReference type="AlphaFoldDB" id="A0A4V2VPL0"/>
<dbReference type="Gene3D" id="3.40.50.720">
    <property type="entry name" value="NAD(P)-binding Rossmann-like Domain"/>
    <property type="match status" value="1"/>
</dbReference>
<name>A0A4V2VPL0_ROSSA</name>
<comment type="similarity">
    <text evidence="1 4">Belongs to the short-chain dehydrogenases/reductases (SDR) family.</text>
</comment>
<evidence type="ECO:0000256" key="3">
    <source>
        <dbReference type="ARBA" id="ARBA00023002"/>
    </source>
</evidence>
<dbReference type="PANTHER" id="PTHR43618">
    <property type="entry name" value="7-ALPHA-HYDROXYSTEROID DEHYDROGENASE"/>
    <property type="match status" value="1"/>
</dbReference>
<dbReference type="SUPFAM" id="SSF51735">
    <property type="entry name" value="NAD(P)-binding Rossmann-fold domains"/>
    <property type="match status" value="1"/>
</dbReference>
<evidence type="ECO:0000313" key="6">
    <source>
        <dbReference type="EMBL" id="TCU91099.1"/>
    </source>
</evidence>
<feature type="domain" description="Ketoreductase" evidence="5">
    <location>
        <begin position="14"/>
        <end position="187"/>
    </location>
</feature>
<dbReference type="InterPro" id="IPR002347">
    <property type="entry name" value="SDR_fam"/>
</dbReference>
<dbReference type="EMBL" id="SMBU01000027">
    <property type="protein sequence ID" value="TCU91099.1"/>
    <property type="molecule type" value="Genomic_DNA"/>
</dbReference>
<dbReference type="RefSeq" id="WP_132574661.1">
    <property type="nucleotide sequence ID" value="NZ_CBCSGL010000026.1"/>
</dbReference>
<dbReference type="InterPro" id="IPR052178">
    <property type="entry name" value="Sec_Metab_Biosynth_SDR"/>
</dbReference>
<evidence type="ECO:0000256" key="1">
    <source>
        <dbReference type="ARBA" id="ARBA00006484"/>
    </source>
</evidence>
<dbReference type="GO" id="GO:0016491">
    <property type="term" value="F:oxidoreductase activity"/>
    <property type="evidence" value="ECO:0007669"/>
    <property type="project" value="UniProtKB-KW"/>
</dbReference>
<comment type="caution">
    <text evidence="6">The sequence shown here is derived from an EMBL/GenBank/DDBJ whole genome shotgun (WGS) entry which is preliminary data.</text>
</comment>
<reference evidence="6 7" key="1">
    <citation type="submission" date="2019-03" db="EMBL/GenBank/DDBJ databases">
        <title>Genomic Encyclopedia of Type Strains, Phase IV (KMG-IV): sequencing the most valuable type-strain genomes for metagenomic binning, comparative biology and taxonomic classification.</title>
        <authorList>
            <person name="Goeker M."/>
        </authorList>
    </citation>
    <scope>NUCLEOTIDE SEQUENCE [LARGE SCALE GENOMIC DNA]</scope>
    <source>
        <strain evidence="6 7">DSM 654</strain>
    </source>
</reference>
<keyword evidence="3" id="KW-0560">Oxidoreductase</keyword>
<evidence type="ECO:0000256" key="2">
    <source>
        <dbReference type="ARBA" id="ARBA00022857"/>
    </source>
</evidence>
<dbReference type="OrthoDB" id="9803333at2"/>